<accession>A0A0B7KKV8</accession>
<name>A0A0B7KKV8_BIOOC</name>
<dbReference type="Gene3D" id="3.10.180.10">
    <property type="entry name" value="2,3-Dihydroxybiphenyl 1,2-Dioxygenase, domain 1"/>
    <property type="match status" value="1"/>
</dbReference>
<dbReference type="InterPro" id="IPR025870">
    <property type="entry name" value="Glyoxalase-like_dom"/>
</dbReference>
<dbReference type="EMBL" id="CDPU01000061">
    <property type="protein sequence ID" value="CEO56077.1"/>
    <property type="molecule type" value="Genomic_DNA"/>
</dbReference>
<dbReference type="PANTHER" id="PTHR40265:SF1">
    <property type="entry name" value="GLYOXALASE-LIKE DOMAIN-CONTAINING PROTEIN"/>
    <property type="match status" value="1"/>
</dbReference>
<feature type="domain" description="Glyoxalase-like" evidence="1">
    <location>
        <begin position="8"/>
        <end position="199"/>
    </location>
</feature>
<dbReference type="AlphaFoldDB" id="A0A0B7KKV8"/>
<dbReference type="PANTHER" id="PTHR40265">
    <property type="entry name" value="BLL2707 PROTEIN"/>
    <property type="match status" value="1"/>
</dbReference>
<evidence type="ECO:0000313" key="2">
    <source>
        <dbReference type="EMBL" id="CEO56077.1"/>
    </source>
</evidence>
<evidence type="ECO:0000259" key="1">
    <source>
        <dbReference type="Pfam" id="PF13468"/>
    </source>
</evidence>
<dbReference type="InterPro" id="IPR029068">
    <property type="entry name" value="Glyas_Bleomycin-R_OHBP_Dase"/>
</dbReference>
<protein>
    <recommendedName>
        <fullName evidence="1">Glyoxalase-like domain-containing protein</fullName>
    </recommendedName>
</protein>
<proteinExistence type="predicted"/>
<dbReference type="Pfam" id="PF13468">
    <property type="entry name" value="Glyoxalase_3"/>
    <property type="match status" value="1"/>
</dbReference>
<organism evidence="2">
    <name type="scientific">Bionectria ochroleuca</name>
    <name type="common">Gliocladium roseum</name>
    <dbReference type="NCBI Taxonomy" id="29856"/>
    <lineage>
        <taxon>Eukaryota</taxon>
        <taxon>Fungi</taxon>
        <taxon>Dikarya</taxon>
        <taxon>Ascomycota</taxon>
        <taxon>Pezizomycotina</taxon>
        <taxon>Sordariomycetes</taxon>
        <taxon>Hypocreomycetidae</taxon>
        <taxon>Hypocreales</taxon>
        <taxon>Bionectriaceae</taxon>
        <taxon>Clonostachys</taxon>
    </lineage>
</organism>
<reference evidence="2" key="1">
    <citation type="submission" date="2015-01" db="EMBL/GenBank/DDBJ databases">
        <authorList>
            <person name="Durling Mikael"/>
        </authorList>
    </citation>
    <scope>NUCLEOTIDE SEQUENCE</scope>
</reference>
<gene>
    <name evidence="2" type="ORF">BN869_000012135_1</name>
</gene>
<sequence length="284" mass="30638">MTAVPLADHFVIVVPYPFLASPPSWLTDAFTVSQGGKHADGVTENILVHFPDGSYIELIAFAPGVDPSKRAAHRWGHKHEGTVADWALTLNPAKSGDDKEDIHGAAAFRKIQQDVLASQPEIRYPDPVRGGRLRPDGAELKWAVSGPKRQDGQDAPIEPGQTPFWCLDSTPRNLRVPFEEPGASDHPSGILGVARVEIGRVGDVQKSSLQGVYNALLGAQQSEEWQISSYVGSLHPGTRVAVVEGKKEGEIGLSFYTKDSNWAGRSIGGSIDDQTSIFFKAIGI</sequence>